<gene>
    <name evidence="2" type="ORF">A2677_03045</name>
</gene>
<reference evidence="2 3" key="1">
    <citation type="journal article" date="2016" name="Nat. Commun.">
        <title>Thousands of microbial genomes shed light on interconnected biogeochemical processes in an aquifer system.</title>
        <authorList>
            <person name="Anantharaman K."/>
            <person name="Brown C.T."/>
            <person name="Hug L.A."/>
            <person name="Sharon I."/>
            <person name="Castelle C.J."/>
            <person name="Probst A.J."/>
            <person name="Thomas B.C."/>
            <person name="Singh A."/>
            <person name="Wilkins M.J."/>
            <person name="Karaoz U."/>
            <person name="Brodie E.L."/>
            <person name="Williams K.H."/>
            <person name="Hubbard S.S."/>
            <person name="Banfield J.F."/>
        </authorList>
    </citation>
    <scope>NUCLEOTIDE SEQUENCE [LARGE SCALE GENOMIC DNA]</scope>
</reference>
<dbReference type="PROSITE" id="PS51819">
    <property type="entry name" value="VOC"/>
    <property type="match status" value="1"/>
</dbReference>
<proteinExistence type="predicted"/>
<name>A0A1G2BPN5_9BACT</name>
<evidence type="ECO:0000313" key="3">
    <source>
        <dbReference type="Proteomes" id="UP000177817"/>
    </source>
</evidence>
<dbReference type="SUPFAM" id="SSF54593">
    <property type="entry name" value="Glyoxalase/Bleomycin resistance protein/Dihydroxybiphenyl dioxygenase"/>
    <property type="match status" value="1"/>
</dbReference>
<protein>
    <submittedName>
        <fullName evidence="2">Glyoxalase</fullName>
    </submittedName>
</protein>
<feature type="domain" description="VOC" evidence="1">
    <location>
        <begin position="8"/>
        <end position="128"/>
    </location>
</feature>
<dbReference type="Proteomes" id="UP000177817">
    <property type="component" value="Unassembled WGS sequence"/>
</dbReference>
<accession>A0A1G2BPN5</accession>
<comment type="caution">
    <text evidence="2">The sequence shown here is derived from an EMBL/GenBank/DDBJ whole genome shotgun (WGS) entry which is preliminary data.</text>
</comment>
<dbReference type="CDD" id="cd07247">
    <property type="entry name" value="SgaA_N_like"/>
    <property type="match status" value="1"/>
</dbReference>
<evidence type="ECO:0000259" key="1">
    <source>
        <dbReference type="PROSITE" id="PS51819"/>
    </source>
</evidence>
<organism evidence="2 3">
    <name type="scientific">Candidatus Komeilibacteria bacterium RIFCSPHIGHO2_01_FULL_52_14</name>
    <dbReference type="NCBI Taxonomy" id="1798549"/>
    <lineage>
        <taxon>Bacteria</taxon>
        <taxon>Candidatus Komeiliibacteriota</taxon>
    </lineage>
</organism>
<dbReference type="AlphaFoldDB" id="A0A1G2BPN5"/>
<dbReference type="PANTHER" id="PTHR33993:SF2">
    <property type="entry name" value="VOC DOMAIN-CONTAINING PROTEIN"/>
    <property type="match status" value="1"/>
</dbReference>
<dbReference type="PANTHER" id="PTHR33993">
    <property type="entry name" value="GLYOXALASE-RELATED"/>
    <property type="match status" value="1"/>
</dbReference>
<dbReference type="InterPro" id="IPR029068">
    <property type="entry name" value="Glyas_Bleomycin-R_OHBP_Dase"/>
</dbReference>
<evidence type="ECO:0000313" key="2">
    <source>
        <dbReference type="EMBL" id="OGY90589.1"/>
    </source>
</evidence>
<dbReference type="InterPro" id="IPR052164">
    <property type="entry name" value="Anthracycline_SecMetBiosynth"/>
</dbReference>
<dbReference type="EMBL" id="MHKK01000006">
    <property type="protein sequence ID" value="OGY90589.1"/>
    <property type="molecule type" value="Genomic_DNA"/>
</dbReference>
<dbReference type="Gene3D" id="3.10.180.10">
    <property type="entry name" value="2,3-Dihydroxybiphenyl 1,2-Dioxygenase, domain 1"/>
    <property type="match status" value="1"/>
</dbReference>
<dbReference type="InterPro" id="IPR037523">
    <property type="entry name" value="VOC_core"/>
</dbReference>
<sequence>MKQPNHNVVGWFEIPVRNMGRASKFYEAVFDIKLQPLHLGPLDMALFPGVEKSMGSSGSLIQHEFYTPSADGVLIYFTAFSGDVATELSRVEAAGGTVLVPKKLISKELGHMGVFVDTEGNRIAVHSRT</sequence>